<gene>
    <name evidence="1" type="ORF">OCL97_04345</name>
</gene>
<name>A0ABW6CN05_9CAUL</name>
<keyword evidence="2" id="KW-1185">Reference proteome</keyword>
<organism evidence="1 2">
    <name type="scientific">Phenylobacterium ferrooxidans</name>
    <dbReference type="NCBI Taxonomy" id="2982689"/>
    <lineage>
        <taxon>Bacteria</taxon>
        <taxon>Pseudomonadati</taxon>
        <taxon>Pseudomonadota</taxon>
        <taxon>Alphaproteobacteria</taxon>
        <taxon>Caulobacterales</taxon>
        <taxon>Caulobacteraceae</taxon>
        <taxon>Phenylobacterium</taxon>
    </lineage>
</organism>
<proteinExistence type="predicted"/>
<dbReference type="EMBL" id="JAOTJD010000005">
    <property type="protein sequence ID" value="MFD3263195.1"/>
    <property type="molecule type" value="Genomic_DNA"/>
</dbReference>
<evidence type="ECO:0000313" key="1">
    <source>
        <dbReference type="EMBL" id="MFD3263195.1"/>
    </source>
</evidence>
<dbReference type="Proteomes" id="UP001598130">
    <property type="component" value="Unassembled WGS sequence"/>
</dbReference>
<comment type="caution">
    <text evidence="1">The sequence shown here is derived from an EMBL/GenBank/DDBJ whole genome shotgun (WGS) entry which is preliminary data.</text>
</comment>
<evidence type="ECO:0000313" key="2">
    <source>
        <dbReference type="Proteomes" id="UP001598130"/>
    </source>
</evidence>
<protein>
    <recommendedName>
        <fullName evidence="3">GIY-YIG nuclease family protein</fullName>
    </recommendedName>
</protein>
<evidence type="ECO:0008006" key="3">
    <source>
        <dbReference type="Google" id="ProtNLM"/>
    </source>
</evidence>
<dbReference type="RefSeq" id="WP_377367940.1">
    <property type="nucleotide sequence ID" value="NZ_JAOTJD010000005.1"/>
</dbReference>
<sequence>MSDETRSLVAAGMRGRAESLDYILMKATTGQTSGRPGYFYIIRCGSGLLKFGSLVKMSLRDRLNRMRHYTGFAEVVVLAKVPDAGAYEAEMMGRFRKHWARGEFFHDFLNSGGQP</sequence>
<accession>A0ABW6CN05</accession>
<reference evidence="1 2" key="1">
    <citation type="submission" date="2022-09" db="EMBL/GenBank/DDBJ databases">
        <title>New species of Phenylobacterium.</title>
        <authorList>
            <person name="Mieszkin S."/>
        </authorList>
    </citation>
    <scope>NUCLEOTIDE SEQUENCE [LARGE SCALE GENOMIC DNA]</scope>
    <source>
        <strain evidence="1 2">HK31-G</strain>
    </source>
</reference>